<keyword evidence="5" id="KW-0963">Cytoplasm</keyword>
<comment type="subcellular location">
    <subcellularLocation>
        <location evidence="1">Cytoplasm</location>
    </subcellularLocation>
</comment>
<evidence type="ECO:0000256" key="10">
    <source>
        <dbReference type="ARBA" id="ARBA00031323"/>
    </source>
</evidence>
<evidence type="ECO:0000313" key="12">
    <source>
        <dbReference type="EMBL" id="PWJ79467.1"/>
    </source>
</evidence>
<dbReference type="GO" id="GO:0032259">
    <property type="term" value="P:methylation"/>
    <property type="evidence" value="ECO:0007669"/>
    <property type="project" value="UniProtKB-KW"/>
</dbReference>
<evidence type="ECO:0000256" key="11">
    <source>
        <dbReference type="ARBA" id="ARBA00031350"/>
    </source>
</evidence>
<dbReference type="CDD" id="cd02440">
    <property type="entry name" value="AdoMet_MTases"/>
    <property type="match status" value="1"/>
</dbReference>
<reference evidence="12 13" key="1">
    <citation type="submission" date="2018-05" db="EMBL/GenBank/DDBJ databases">
        <title>Genomic Encyclopedia of Type Strains, Phase IV (KMG-IV): sequencing the most valuable type-strain genomes for metagenomic binning, comparative biology and taxonomic classification.</title>
        <authorList>
            <person name="Goeker M."/>
        </authorList>
    </citation>
    <scope>NUCLEOTIDE SEQUENCE [LARGE SCALE GENOMIC DNA]</scope>
    <source>
        <strain evidence="12 13">DSM 6986</strain>
    </source>
</reference>
<evidence type="ECO:0000256" key="5">
    <source>
        <dbReference type="ARBA" id="ARBA00022490"/>
    </source>
</evidence>
<evidence type="ECO:0000256" key="8">
    <source>
        <dbReference type="ARBA" id="ARBA00022691"/>
    </source>
</evidence>
<gene>
    <name evidence="12" type="ORF">C7441_11577</name>
</gene>
<dbReference type="EC" id="2.1.1.77" evidence="3"/>
<dbReference type="OrthoDB" id="9807766at2"/>
<dbReference type="Proteomes" id="UP000245396">
    <property type="component" value="Unassembled WGS sequence"/>
</dbReference>
<dbReference type="EMBL" id="QGGG01000015">
    <property type="protein sequence ID" value="PWJ79467.1"/>
    <property type="molecule type" value="Genomic_DNA"/>
</dbReference>
<dbReference type="InterPro" id="IPR000682">
    <property type="entry name" value="PCMT"/>
</dbReference>
<comment type="caution">
    <text evidence="12">The sequence shown here is derived from an EMBL/GenBank/DDBJ whole genome shotgun (WGS) entry which is preliminary data.</text>
</comment>
<evidence type="ECO:0000256" key="9">
    <source>
        <dbReference type="ARBA" id="ARBA00030757"/>
    </source>
</evidence>
<dbReference type="RefSeq" id="WP_109614211.1">
    <property type="nucleotide sequence ID" value="NZ_QGGG01000015.1"/>
</dbReference>
<evidence type="ECO:0000256" key="3">
    <source>
        <dbReference type="ARBA" id="ARBA00011890"/>
    </source>
</evidence>
<evidence type="ECO:0000256" key="2">
    <source>
        <dbReference type="ARBA" id="ARBA00005369"/>
    </source>
</evidence>
<keyword evidence="13" id="KW-1185">Reference proteome</keyword>
<dbReference type="GO" id="GO:0005737">
    <property type="term" value="C:cytoplasm"/>
    <property type="evidence" value="ECO:0007669"/>
    <property type="project" value="UniProtKB-SubCell"/>
</dbReference>
<dbReference type="PANTHER" id="PTHR11579">
    <property type="entry name" value="PROTEIN-L-ISOASPARTATE O-METHYLTRANSFERASE"/>
    <property type="match status" value="1"/>
</dbReference>
<evidence type="ECO:0000256" key="6">
    <source>
        <dbReference type="ARBA" id="ARBA00022603"/>
    </source>
</evidence>
<dbReference type="InterPro" id="IPR029063">
    <property type="entry name" value="SAM-dependent_MTases_sf"/>
</dbReference>
<evidence type="ECO:0000256" key="1">
    <source>
        <dbReference type="ARBA" id="ARBA00004496"/>
    </source>
</evidence>
<dbReference type="AlphaFoldDB" id="A0A316BZV5"/>
<proteinExistence type="inferred from homology"/>
<evidence type="ECO:0000256" key="7">
    <source>
        <dbReference type="ARBA" id="ARBA00022679"/>
    </source>
</evidence>
<dbReference type="GO" id="GO:0004719">
    <property type="term" value="F:protein-L-isoaspartate (D-aspartate) O-methyltransferase activity"/>
    <property type="evidence" value="ECO:0007669"/>
    <property type="project" value="UniProtKB-EC"/>
</dbReference>
<dbReference type="SUPFAM" id="SSF53335">
    <property type="entry name" value="S-adenosyl-L-methionine-dependent methyltransferases"/>
    <property type="match status" value="1"/>
</dbReference>
<name>A0A316BZV5_PSESE</name>
<dbReference type="STRING" id="1192868.GCA_000304395_00694"/>
<protein>
    <recommendedName>
        <fullName evidence="4">Protein-L-isoaspartate O-methyltransferase</fullName>
        <ecNumber evidence="3">2.1.1.77</ecNumber>
    </recommendedName>
    <alternativeName>
        <fullName evidence="11">L-isoaspartyl protein carboxyl methyltransferase</fullName>
    </alternativeName>
    <alternativeName>
        <fullName evidence="9">Protein L-isoaspartyl methyltransferase</fullName>
    </alternativeName>
    <alternativeName>
        <fullName evidence="10">Protein-beta-aspartate methyltransferase</fullName>
    </alternativeName>
</protein>
<comment type="similarity">
    <text evidence="2">Belongs to the methyltransferase superfamily. L-isoaspartyl/D-aspartyl protein methyltransferase family.</text>
</comment>
<evidence type="ECO:0000256" key="4">
    <source>
        <dbReference type="ARBA" id="ARBA00013346"/>
    </source>
</evidence>
<dbReference type="PANTHER" id="PTHR11579:SF0">
    <property type="entry name" value="PROTEIN-L-ISOASPARTATE(D-ASPARTATE) O-METHYLTRANSFERASE"/>
    <property type="match status" value="1"/>
</dbReference>
<sequence length="282" mass="31147">MSSARDLKKARSFYADLMATASRSSDPRLRQVFEAVPREAFMPPGPWNILVDHYYVETPDNDPIYLYQNALVALDIAKGINNGEPYLHAAWIGAVSPQPGEQVCHIGAGTGYYTAMLSLLVLPDGHVTAFEIEDSLAQQAQRNLASYTNVSVTSGDATRMPIPSSDLIYVNAGATCPPLSWLRALRPDGRLIFPWRPSETIGLALLIRRVDEGYRAQPLMGSWFIPCVGASSLGDCRRTPDRHEAHLVASVWPTEEREPDETAVAIYRDLWFSSRDLQAAAT</sequence>
<keyword evidence="6 12" id="KW-0489">Methyltransferase</keyword>
<evidence type="ECO:0000313" key="13">
    <source>
        <dbReference type="Proteomes" id="UP000245396"/>
    </source>
</evidence>
<dbReference type="Gene3D" id="3.40.50.150">
    <property type="entry name" value="Vaccinia Virus protein VP39"/>
    <property type="match status" value="1"/>
</dbReference>
<accession>A0A316BZV5</accession>
<organism evidence="12 13">
    <name type="scientific">Pseudaminobacter salicylatoxidans</name>
    <dbReference type="NCBI Taxonomy" id="93369"/>
    <lineage>
        <taxon>Bacteria</taxon>
        <taxon>Pseudomonadati</taxon>
        <taxon>Pseudomonadota</taxon>
        <taxon>Alphaproteobacteria</taxon>
        <taxon>Hyphomicrobiales</taxon>
        <taxon>Phyllobacteriaceae</taxon>
        <taxon>Pseudaminobacter</taxon>
    </lineage>
</organism>
<dbReference type="Pfam" id="PF01135">
    <property type="entry name" value="PCMT"/>
    <property type="match status" value="1"/>
</dbReference>
<keyword evidence="7 12" id="KW-0808">Transferase</keyword>
<keyword evidence="8" id="KW-0949">S-adenosyl-L-methionine</keyword>